<evidence type="ECO:0000256" key="4">
    <source>
        <dbReference type="ARBA" id="ARBA00022630"/>
    </source>
</evidence>
<dbReference type="Pfam" id="PF00724">
    <property type="entry name" value="Oxidored_FMN"/>
    <property type="match status" value="1"/>
</dbReference>
<dbReference type="InterPro" id="IPR013785">
    <property type="entry name" value="Aldolase_TIM"/>
</dbReference>
<proteinExistence type="inferred from homology"/>
<comment type="cofactor">
    <cofactor evidence="1">
        <name>FMN</name>
        <dbReference type="ChEBI" id="CHEBI:58210"/>
    </cofactor>
</comment>
<evidence type="ECO:0000256" key="8">
    <source>
        <dbReference type="ARBA" id="ARBA00023004"/>
    </source>
</evidence>
<sequence>MKYKHIFEPLDLGFTTLKNRILMGSMHTGLEEEKNGLERIATYYAERAKGGVGLIVTGGIAPNIQGWTGPFSARMSTKKHARHHQKITKAVHDEGGKICMQILHAGRYGYHPFNVAPSKIKAPINPFKPFRLTKSGIRRTIRDFVNCAKLSKVAGYDGVEIMGSEGYLINQFITEHTNKRKDEWGGTYENRMRLPIALVKSVREAVGEDFIIIYRLSMLDLIEKGSTWEEVVQLAKEIEKAGATIINTGIGWHEARIPTIATSVPRAAFTWVTQKMKEEVSIPLITSNRINMPETAEKVLAEGHADMISMARPFLADPDWVNKAAEERDDEINTCIACNQACLDHVFKQKVASCLVNPRACHETEFNYDRTDNPKKIAVVGAGPAGLAAATIAARRGHTVTLYDADKEVGGQFNIAKQIPGKEEFYETIRYFKKQIELHNVDVKINTRVTADDLSKVDVDEVILATGIKPRTPKIEGVEHPKVLSYLDVLKHKKPVGRRVAVIGAGGIGFDVSEYLSHEGESTSQNIDEWLKEWGIDKSIESRGGIAGMKPVFNPSPREIFMFKRSKGKFGGNLGKTTGWIHRANLKKKNVQFINEVKYSKIDDEGLHYIQNDEQKVLAVDTIVICAGQTPFKELLEPLELAGKKVHVIGGADIAAELDAKRAIDQGCRLAASL</sequence>
<keyword evidence="7 12" id="KW-0560">Oxidoreductase</keyword>
<evidence type="ECO:0000256" key="9">
    <source>
        <dbReference type="ARBA" id="ARBA00023014"/>
    </source>
</evidence>
<keyword evidence="13" id="KW-1185">Reference proteome</keyword>
<dbReference type="InterPro" id="IPR001155">
    <property type="entry name" value="OxRdtase_FMN_N"/>
</dbReference>
<evidence type="ECO:0000256" key="7">
    <source>
        <dbReference type="ARBA" id="ARBA00023002"/>
    </source>
</evidence>
<keyword evidence="4" id="KW-0285">Flavoprotein</keyword>
<evidence type="ECO:0000259" key="10">
    <source>
        <dbReference type="Pfam" id="PF00724"/>
    </source>
</evidence>
<keyword evidence="6" id="KW-0479">Metal-binding</keyword>
<feature type="domain" description="NADH:flavin oxidoreductase/NADH oxidase N-terminal" evidence="10">
    <location>
        <begin position="6"/>
        <end position="331"/>
    </location>
</feature>
<comment type="caution">
    <text evidence="12">The sequence shown here is derived from an EMBL/GenBank/DDBJ whole genome shotgun (WGS) entry which is preliminary data.</text>
</comment>
<dbReference type="GO" id="GO:0008670">
    <property type="term" value="F:2,4-dienoyl-CoA reductase (NADPH) activity"/>
    <property type="evidence" value="ECO:0007669"/>
    <property type="project" value="UniProtKB-EC"/>
</dbReference>
<dbReference type="Proteomes" id="UP001257277">
    <property type="component" value="Unassembled WGS sequence"/>
</dbReference>
<evidence type="ECO:0000313" key="13">
    <source>
        <dbReference type="Proteomes" id="UP001257277"/>
    </source>
</evidence>
<dbReference type="SUPFAM" id="SSF51905">
    <property type="entry name" value="FAD/NAD(P)-binding domain"/>
    <property type="match status" value="1"/>
</dbReference>
<dbReference type="Pfam" id="PF07992">
    <property type="entry name" value="Pyr_redox_2"/>
    <property type="match status" value="1"/>
</dbReference>
<evidence type="ECO:0000256" key="3">
    <source>
        <dbReference type="ARBA" id="ARBA00011048"/>
    </source>
</evidence>
<dbReference type="EMBL" id="JAVTTO010000004">
    <property type="protein sequence ID" value="MDT7832985.1"/>
    <property type="molecule type" value="Genomic_DNA"/>
</dbReference>
<evidence type="ECO:0000256" key="5">
    <source>
        <dbReference type="ARBA" id="ARBA00022643"/>
    </source>
</evidence>
<organism evidence="12 13">
    <name type="scientific">Asprobacillus argus</name>
    <dbReference type="NCBI Taxonomy" id="3076534"/>
    <lineage>
        <taxon>Bacteria</taxon>
        <taxon>Pseudomonadati</taxon>
        <taxon>Bacteroidota</taxon>
        <taxon>Flavobacteriia</taxon>
        <taxon>Flavobacteriales</taxon>
        <taxon>Flavobacteriaceae</taxon>
        <taxon>Asprobacillus</taxon>
    </lineage>
</organism>
<name>A0ABU3LGY8_9FLAO</name>
<protein>
    <submittedName>
        <fullName evidence="12">NADPH-dependent 2,4-dienoyl-CoA reductase</fullName>
        <ecNumber evidence="12">1.3.1.34</ecNumber>
    </submittedName>
</protein>
<dbReference type="RefSeq" id="WP_349242236.1">
    <property type="nucleotide sequence ID" value="NZ_JAVTTO010000004.1"/>
</dbReference>
<evidence type="ECO:0000259" key="11">
    <source>
        <dbReference type="Pfam" id="PF07992"/>
    </source>
</evidence>
<dbReference type="PRINTS" id="PR00368">
    <property type="entry name" value="FADPNR"/>
</dbReference>
<evidence type="ECO:0000313" key="12">
    <source>
        <dbReference type="EMBL" id="MDT7832985.1"/>
    </source>
</evidence>
<keyword evidence="8" id="KW-0408">Iron</keyword>
<comment type="similarity">
    <text evidence="3">In the N-terminal section; belongs to the NADH:flavin oxidoreductase/NADH oxidase family.</text>
</comment>
<dbReference type="PRINTS" id="PR00469">
    <property type="entry name" value="PNDRDTASEII"/>
</dbReference>
<dbReference type="CDD" id="cd02930">
    <property type="entry name" value="DCR_FMN"/>
    <property type="match status" value="1"/>
</dbReference>
<keyword evidence="5" id="KW-0288">FMN</keyword>
<comment type="cofactor">
    <cofactor evidence="2">
        <name>[4Fe-4S] cluster</name>
        <dbReference type="ChEBI" id="CHEBI:49883"/>
    </cofactor>
</comment>
<dbReference type="PANTHER" id="PTHR42917:SF2">
    <property type="entry name" value="2,4-DIENOYL-COA REDUCTASE [(2E)-ENOYL-COA-PRODUCING]"/>
    <property type="match status" value="1"/>
</dbReference>
<dbReference type="InterPro" id="IPR051793">
    <property type="entry name" value="NADH:flavin_oxidoreductase"/>
</dbReference>
<dbReference type="Gene3D" id="3.40.50.720">
    <property type="entry name" value="NAD(P)-binding Rossmann-like Domain"/>
    <property type="match status" value="1"/>
</dbReference>
<dbReference type="SUPFAM" id="SSF51395">
    <property type="entry name" value="FMN-linked oxidoreductases"/>
    <property type="match status" value="1"/>
</dbReference>
<dbReference type="PANTHER" id="PTHR42917">
    <property type="entry name" value="2,4-DIENOYL-COA REDUCTASE"/>
    <property type="match status" value="1"/>
</dbReference>
<dbReference type="EC" id="1.3.1.34" evidence="12"/>
<dbReference type="Gene3D" id="3.20.20.70">
    <property type="entry name" value="Aldolase class I"/>
    <property type="match status" value="1"/>
</dbReference>
<accession>A0ABU3LGY8</accession>
<evidence type="ECO:0000256" key="1">
    <source>
        <dbReference type="ARBA" id="ARBA00001917"/>
    </source>
</evidence>
<feature type="domain" description="FAD/NAD(P)-binding" evidence="11">
    <location>
        <begin position="376"/>
        <end position="642"/>
    </location>
</feature>
<dbReference type="Gene3D" id="3.50.50.60">
    <property type="entry name" value="FAD/NAD(P)-binding domain"/>
    <property type="match status" value="1"/>
</dbReference>
<keyword evidence="9" id="KW-0411">Iron-sulfur</keyword>
<gene>
    <name evidence="12" type="ORF">RQM59_11375</name>
</gene>
<reference evidence="12 13" key="1">
    <citation type="submission" date="2023-09" db="EMBL/GenBank/DDBJ databases">
        <title>Novel taxa isolated from Blanes Bay.</title>
        <authorList>
            <person name="Rey-Velasco X."/>
            <person name="Lucena T."/>
        </authorList>
    </citation>
    <scope>NUCLEOTIDE SEQUENCE [LARGE SCALE GENOMIC DNA]</scope>
    <source>
        <strain evidence="12 13">S356</strain>
    </source>
</reference>
<dbReference type="InterPro" id="IPR023753">
    <property type="entry name" value="FAD/NAD-binding_dom"/>
</dbReference>
<dbReference type="InterPro" id="IPR036188">
    <property type="entry name" value="FAD/NAD-bd_sf"/>
</dbReference>
<dbReference type="SUPFAM" id="SSF51971">
    <property type="entry name" value="Nucleotide-binding domain"/>
    <property type="match status" value="1"/>
</dbReference>
<evidence type="ECO:0000256" key="2">
    <source>
        <dbReference type="ARBA" id="ARBA00001966"/>
    </source>
</evidence>
<evidence type="ECO:0000256" key="6">
    <source>
        <dbReference type="ARBA" id="ARBA00022723"/>
    </source>
</evidence>